<reference evidence="6" key="1">
    <citation type="journal article" date="2023" name="J. Phycol.">
        <title>Revised classification of the Cyanidiophyceae based on plastid genome data with descriptions of the Cavernulicolales ord. nov. and Galdieriales ord. nov. (Rhodophyta).</title>
        <authorList>
            <person name="Park S.I."/>
            <person name="Cho C.H."/>
            <person name="Ciniglia C."/>
            <person name="Huang T.Y."/>
            <person name="Liu S.L."/>
            <person name="Bustamante D.E."/>
            <person name="Calderon M.S."/>
            <person name="Mansilla A."/>
            <person name="McDermott T."/>
            <person name="Andersen R.A."/>
            <person name="Yoon H.S."/>
        </authorList>
    </citation>
    <scope>NUCLEOTIDE SEQUENCE</scope>
    <source>
        <strain evidence="6">Hsy245</strain>
    </source>
</reference>
<comment type="subcellular location">
    <subcellularLocation>
        <location evidence="1">Plastid</location>
    </subcellularLocation>
</comment>
<keyword evidence="5" id="KW-1133">Transmembrane helix</keyword>
<dbReference type="Pfam" id="PF05421">
    <property type="entry name" value="DUF751"/>
    <property type="match status" value="1"/>
</dbReference>
<comment type="similarity">
    <text evidence="2">Belongs to the ycf33 family.</text>
</comment>
<sequence length="63" mass="7413">MIIDNLLRFIRFFFSIIIGLILTILQPIINIYNIPFNLQKFISIALIILFITFIIITLKSMLN</sequence>
<organism evidence="6">
    <name type="scientific">Galdieria yellowstonensis</name>
    <dbReference type="NCBI Taxonomy" id="3028027"/>
    <lineage>
        <taxon>Eukaryota</taxon>
        <taxon>Rhodophyta</taxon>
        <taxon>Bangiophyceae</taxon>
        <taxon>Galdieriales</taxon>
        <taxon>Galdieriaceae</taxon>
        <taxon>Galdieria</taxon>
    </lineage>
</organism>
<dbReference type="EMBL" id="OP616813">
    <property type="protein sequence ID" value="WDA99368.1"/>
    <property type="molecule type" value="Genomic_DNA"/>
</dbReference>
<gene>
    <name evidence="6" type="primary">ycf33</name>
    <name evidence="6" type="ORF">GAYEhsy245_153</name>
</gene>
<dbReference type="AlphaFoldDB" id="A0A9Y1I2Y9"/>
<dbReference type="GO" id="GO:0009536">
    <property type="term" value="C:plastid"/>
    <property type="evidence" value="ECO:0007669"/>
    <property type="project" value="UniProtKB-SubCell"/>
</dbReference>
<keyword evidence="4 6" id="KW-0934">Plastid</keyword>
<evidence type="ECO:0000256" key="3">
    <source>
        <dbReference type="ARBA" id="ARBA00021584"/>
    </source>
</evidence>
<evidence type="ECO:0000313" key="6">
    <source>
        <dbReference type="EMBL" id="WDA99368.1"/>
    </source>
</evidence>
<keyword evidence="5" id="KW-0812">Transmembrane</keyword>
<proteinExistence type="inferred from homology"/>
<dbReference type="InterPro" id="IPR008470">
    <property type="entry name" value="Uncharacterised_Ycf33"/>
</dbReference>
<evidence type="ECO:0000256" key="4">
    <source>
        <dbReference type="ARBA" id="ARBA00022640"/>
    </source>
</evidence>
<evidence type="ECO:0000256" key="2">
    <source>
        <dbReference type="ARBA" id="ARBA00010985"/>
    </source>
</evidence>
<geneLocation type="plastid" evidence="6"/>
<feature type="transmembrane region" description="Helical" evidence="5">
    <location>
        <begin position="12"/>
        <end position="32"/>
    </location>
</feature>
<protein>
    <recommendedName>
        <fullName evidence="3">Uncharacterized protein ycf33</fullName>
    </recommendedName>
</protein>
<evidence type="ECO:0000256" key="1">
    <source>
        <dbReference type="ARBA" id="ARBA00004474"/>
    </source>
</evidence>
<accession>A0A9Y1I2Y9</accession>
<feature type="transmembrane region" description="Helical" evidence="5">
    <location>
        <begin position="38"/>
        <end position="58"/>
    </location>
</feature>
<evidence type="ECO:0000256" key="5">
    <source>
        <dbReference type="SAM" id="Phobius"/>
    </source>
</evidence>
<name>A0A9Y1I2Y9_9RHOD</name>
<keyword evidence="5" id="KW-0472">Membrane</keyword>